<dbReference type="FunFam" id="2.60.40.1910:FF:000004">
    <property type="entry name" value="Aminopeptidase"/>
    <property type="match status" value="1"/>
</dbReference>
<dbReference type="Proteomes" id="UP000037751">
    <property type="component" value="Unassembled WGS sequence"/>
</dbReference>
<accession>A0A0N0RS24</accession>
<dbReference type="GeneID" id="28726469"/>
<feature type="domain" description="Aminopeptidase N-like N-terminal" evidence="14">
    <location>
        <begin position="1841"/>
        <end position="2008"/>
    </location>
</feature>
<feature type="domain" description="Peptidase M1 membrane alanine aminopeptidase" evidence="12">
    <location>
        <begin position="2967"/>
        <end position="3187"/>
    </location>
</feature>
<feature type="binding site" evidence="9">
    <location>
        <position position="3061"/>
    </location>
    <ligand>
        <name>Zn(2+)</name>
        <dbReference type="ChEBI" id="CHEBI:29105"/>
        <note>catalytic</note>
    </ligand>
</feature>
<proteinExistence type="inferred from homology"/>
<comment type="caution">
    <text evidence="15">The sequence shown here is derived from an EMBL/GenBank/DDBJ whole genome shotgun (WGS) entry which is preliminary data.</text>
</comment>
<feature type="chain" id="PRO_5005857750" evidence="11">
    <location>
        <begin position="23"/>
        <end position="3609"/>
    </location>
</feature>
<feature type="domain" description="ERAP1-like C-terminal" evidence="13">
    <location>
        <begin position="3267"/>
        <end position="3585"/>
    </location>
</feature>
<dbReference type="InterPro" id="IPR042097">
    <property type="entry name" value="Aminopeptidase_N-like_N_sf"/>
</dbReference>
<comment type="similarity">
    <text evidence="1">Belongs to the peptidase M1 family.</text>
</comment>
<dbReference type="SUPFAM" id="SSF55486">
    <property type="entry name" value="Metalloproteases ('zincins'), catalytic domain"/>
    <property type="match status" value="4"/>
</dbReference>
<dbReference type="InterPro" id="IPR001930">
    <property type="entry name" value="Peptidase_M1"/>
</dbReference>
<dbReference type="FunFam" id="1.10.390.10:FF:000006">
    <property type="entry name" value="Puromycin-sensitive aminopeptidase"/>
    <property type="match status" value="4"/>
</dbReference>
<dbReference type="Pfam" id="PF17900">
    <property type="entry name" value="Peptidase_M1_N"/>
    <property type="match status" value="4"/>
</dbReference>
<dbReference type="GO" id="GO:0070006">
    <property type="term" value="F:metalloaminopeptidase activity"/>
    <property type="evidence" value="ECO:0007669"/>
    <property type="project" value="TreeGrafter"/>
</dbReference>
<dbReference type="FunFam" id="1.25.50.20:FF:000002">
    <property type="entry name" value="Aminopeptidase"/>
    <property type="match status" value="2"/>
</dbReference>
<gene>
    <name evidence="15" type="ORF">Malapachy_0061</name>
</gene>
<dbReference type="SUPFAM" id="SSF63737">
    <property type="entry name" value="Leukotriene A4 hydrolase N-terminal domain"/>
    <property type="match status" value="4"/>
</dbReference>
<evidence type="ECO:0000256" key="9">
    <source>
        <dbReference type="PIRSR" id="PIRSR634016-3"/>
    </source>
</evidence>
<feature type="domain" description="ERAP1-like C-terminal" evidence="13">
    <location>
        <begin position="1475"/>
        <end position="1794"/>
    </location>
</feature>
<evidence type="ECO:0000256" key="1">
    <source>
        <dbReference type="ARBA" id="ARBA00010136"/>
    </source>
</evidence>
<dbReference type="Gene3D" id="2.60.40.1730">
    <property type="entry name" value="tricorn interacting facor f3 domain"/>
    <property type="match status" value="4"/>
</dbReference>
<dbReference type="GO" id="GO:0016020">
    <property type="term" value="C:membrane"/>
    <property type="evidence" value="ECO:0007669"/>
    <property type="project" value="TreeGrafter"/>
</dbReference>
<dbReference type="PANTHER" id="PTHR11533:SF174">
    <property type="entry name" value="PUROMYCIN-SENSITIVE AMINOPEPTIDASE-RELATED"/>
    <property type="match status" value="1"/>
</dbReference>
<feature type="domain" description="Peptidase M1 membrane alanine aminopeptidase" evidence="12">
    <location>
        <begin position="1177"/>
        <end position="1397"/>
    </location>
</feature>
<dbReference type="InterPro" id="IPR027268">
    <property type="entry name" value="Peptidase_M4/M1_CTD_sf"/>
</dbReference>
<dbReference type="Gene3D" id="1.25.50.20">
    <property type="match status" value="4"/>
</dbReference>
<keyword evidence="5" id="KW-0378">Hydrolase</keyword>
<evidence type="ECO:0000256" key="2">
    <source>
        <dbReference type="ARBA" id="ARBA00022438"/>
    </source>
</evidence>
<keyword evidence="2 15" id="KW-0031">Aminopeptidase</keyword>
<feature type="signal peptide" evidence="11">
    <location>
        <begin position="1"/>
        <end position="22"/>
    </location>
</feature>
<feature type="active site" description="Proton acceptor" evidence="8">
    <location>
        <position position="3039"/>
    </location>
</feature>
<feature type="domain" description="ERAP1-like C-terminal" evidence="13">
    <location>
        <begin position="2383"/>
        <end position="2697"/>
    </location>
</feature>
<dbReference type="VEuPathDB" id="FungiDB:Malapachy_0061"/>
<dbReference type="PANTHER" id="PTHR11533">
    <property type="entry name" value="PROTEASE M1 ZINC METALLOPROTEASE"/>
    <property type="match status" value="1"/>
</dbReference>
<dbReference type="GO" id="GO:0042277">
    <property type="term" value="F:peptide binding"/>
    <property type="evidence" value="ECO:0007669"/>
    <property type="project" value="TreeGrafter"/>
</dbReference>
<dbReference type="GO" id="GO:0008270">
    <property type="term" value="F:zinc ion binding"/>
    <property type="evidence" value="ECO:0007669"/>
    <property type="project" value="InterPro"/>
</dbReference>
<dbReference type="STRING" id="77020.A0A0N0RS24"/>
<feature type="site" description="Transition state stabilizer" evidence="10">
    <location>
        <position position="3128"/>
    </location>
</feature>
<feature type="domain" description="Aminopeptidase N-like N-terminal" evidence="14">
    <location>
        <begin position="932"/>
        <end position="1114"/>
    </location>
</feature>
<evidence type="ECO:0000313" key="15">
    <source>
        <dbReference type="EMBL" id="KOS13353.1"/>
    </source>
</evidence>
<keyword evidence="3" id="KW-0645">Protease</keyword>
<dbReference type="GO" id="GO:0043171">
    <property type="term" value="P:peptide catabolic process"/>
    <property type="evidence" value="ECO:0007669"/>
    <property type="project" value="TreeGrafter"/>
</dbReference>
<evidence type="ECO:0000259" key="12">
    <source>
        <dbReference type="Pfam" id="PF01433"/>
    </source>
</evidence>
<dbReference type="PRINTS" id="PR00756">
    <property type="entry name" value="ALADIPTASE"/>
</dbReference>
<sequence length="3609" mass="405660">MWLVSAGLTLVLFLCTWPLSLWQQSAWRAPAQALGTQEAETDWLRLPRDVRPKHYDLTMLTDLTQTHFYGAVNVSLDVLEDTKMLTFNAGRDMDVSSVLVETPLGTFILPPERDIQHERISVSIPIVLRRGMHVSILTGFHGPITMNMVGYYYATWSHQGEHGNYTLTQFEPTAARDGFPCWDEPDLKATFRMRMLHADGTTALNNMPSTHTRALRDKEVRQLLHMHELRYETPSWGSQQWHLTEFEKTPRMSTYLVAYGNGHLQYVEDSFASAISGRTVPVRIYTTPEFIEKAYDALKAMKEVVPVLENMFDIEYPLPKLDMLVAVGFDSDAMENWGLITGRATTFLTDENSSLENRQYNAMVMAHECAHMWFGDIATMTWWDNLWLNEAFATLVGEVMATSQLYPTWHMDRRFLLTEWNRALDLDAKRASHPIELPVEGDDIGAAVSQVFDAISYAKGASVLRMLSKTLGDDVFIKGVSLYLKKHLYGNTETRDLWDGLSEAAGKNVSEIMEAWINRQGFPVLTVTEGKHSILVTQNRFLETGVPKSHEDETLWHIPLALKVIRDGKETIDTELMLPAQRTIEIPLPHAHHVVWKLNADSIGAYRVAYSPSHLRKLGEAKDLLSVEDRIGLLSDAMRLAQAGYVRTSHALELMLSMKDDPNAIVQAALHENVAALASVLWEQPAELQEALQRFGRDLFSSMAQHLTLTYEDDDSVATRSLRTNVVDAAATVNDPWTLGQMEKEFERMYKDRHVHGIHPDLQRIVLIQGVRHGGERAYEVVRRMFYESSDPEDQKSAMLALCYAQEPRLLQRTVDMVFSDDTPKQNLLYAVTALASNTKARRLVWHAMKVHFDEIVDVFTGNIAFIRLIIAAVSSFTSEKDAADVEQFFHGLPTERIGRGVSQGLESIRAQARWVSRDVDDPSYRLPATVQPVHYDLTLFSDVTELRFQGAVNITLEVLHDTHILEFNAGRNLNLSDVHVVAPSHTYTLPPAIDTKRERVRVTLPSAVRQGDVVYLALGYTSQMDQSMRGYYYSSWEHKQQAGHYALTQFEPTSARRAYPGWDEPSYKATFAFRMLHRNDTVALANMPSVHAHTISARDAAQLLHTSTLRMPTPHLGDDVWAVTAFAETPRMAPYLVAWANGAFQHVSGSTRSPLRHRTIPLRMFTSPEFIHQADFAVEAMARVLPEYEKVFDIAYPLPKLDALVAADFDFGAMENWGLITGRNSVFMYDKKAGLQGKKNAAGVMSHEIAHMWFGNMATLAWWDSLWLNEAFATLMGEMIILDRVFPEWQSEREFIVTHLMRALDLDAKRSSHRIEIPLSGDNVEDEVTQSFDGISYSKGASVLRMLSHMLGQDVFLHGVSLYLKDHLYGSTVTKDLWEGISQASHLNVSAIMSEWVQTQGFPVISVTEKDDALHVQQHRFLETGDASADEDATLWYVPLGLQVFDAPTPQAPAVLAHERSKAIALPHASQRLWKLNAGTTGVFRVAYPPHHLAKLAKAAAQAESPISVEDRIGLVSDACALAQAGYTPTSSALTLLHTLRGDRSALVHRAASLGLTRLASAWWEQPTSVQQGIAAFRQAMFGPMARSLTLEYDENDTLDVRELRTTVVTAAAAAGDSWTIREIQRRFAPLRDDDDDSWIPPDLLRTILTEGVKHGGEKEYNTALRIYHHPPTPAHKTAALMALGSTQVPSLIERTLAMVFSGGVKAQDFSYVYSALSSNVKSRRALWEATKMHFDTLMRLFDGNFSFVDVIKSAIAGLTSEEDYEDVLRFFHDKDTSQYSQSLAQSLESIQAQRRWLQRDAEDVQQWLHMHEFLGWVSMMMPTTTTTTPRFRLPEHVRPTHYDLTIWSDLDALQFQGSIRATLDVLQDTDTIQFQAGENLHLGMVHIEAGTTTYQLRPHVDKARERVRVDLPHLITRGTPVTLTAGFAAPIDHTMRGYYASSWAHEGEHGTYAVTQFSPASGRRAFAGWDEPEFKATYTFRMIHKNGTMALGNMPIKHSQPATHDDVRDALHTHRLSMRMPALGDEAWTLSEFATTPLVSSYLVGWANGHFLHKEDAYTSPITGRSVPLRIYATPEYINTTGHGLAVMKKELPLYESLFDIAYPLPKLDGLVVADFDVNAMENWGLITSRTSVFAYDQRSELAGLKRATGTIGHELGHMWFGNMVTMMWWDNLWLKEAFATFMGEVLVMNRVFPAWDSVSDFVVAHLHRALELDAKRSSHPIETPLNTERVENALTQTFDAIPYSKGASVLRMLAAMLGEDVFLRGVSAYLKAHLYGNTVTQDLWESLSEASGKPIATIMAAWTLQQGFPVLTVIPTRRGCIVRQHRFLETGDATEQDDQTLWHVPLAVKVVQDGQTYVYHDMMLAGEREKEIELPAKALWKLNADAIGVYRVAYPMAHVDAMLAANTSWSVADRVGMLSDAFALAQAGYTSTPDALTLMDRMRDDESPLVLQVLAQSASKLASVWWEQPAEVQDALRQWRRKLFGPLARQYTMDSQPHESTSTRDMRSTVMAAAAEAGDPWTLREIARRFEPLQTKGDDRQIPPDLLRTVLQASVQHGGAEAYETVWQMYQAPATPAHKVAAMAALGAAQAPALIERTLAYVFSEDIKTQDIPAFFAALSSNPASRRALWEGTKTHFDQLARRFVRNFSFKNVVRASMGALSSEADIHDIRAFFRTRDTSTFDMSLAQGLESVEAQTAWLTRSGESNESKWFRLPTDVRPTHYELTMLSDLDALRFHGHASISLDVHSDTNVLAFNVGKRLQLSDVHVALGSETHTLTPEIDRDHERVTVKLPSRVAKGTSLTMSVAYWSDIDNSMMGYYQSSWKHDGEEGNYALTQFEPTSARRAFPCWDEPDVKATYTFRMVHRDSTVALANMPDVETHAVDDAAVRRLLHTDDFQVDAPSLGSDAWRVTEFAKTPLISSYIVAWANGVFKHLSSSYTSPLTGKEVPLRIFTTPEYIHQAQYALDVKKKVLPEYEKVFDIAYPLPKLDTLVASDFDAGAMENWGLITGRTSVYLYDEKTGLQGMKYTASVQSHECAHMWFGNIATMAWWDNLWLNEAFATLMGEVMILDRAFPEWKSASEFIATHLNLALDLDSKRSSHPIEVPLEGENVEDAINQVFDAISYSKGASVLRMLARMVGEDVFLKGVSIYLKKHLYSNTVTKNLWDGISEASGQDVNAIMSSWILKQGFPVLTVTESENAIHVRQNRFLSTGDPTPEEDETLWQVPLALKVVKNGQVETDNSLMLRGEREMEIPLPNAKDSVWKLNAETVGVYRVAYQPERLEKLGAAAAQENSPFSLEDRVGLVNDAFTLAQAGYAKTSGGLALARALANDNSSLVNLAMSMNFAKLASVWWEQPESVRNAINKFRADVFGPLARKLTFEFSDSDSSELRELRETVLSAAAAASDPWTIDEIQKRFAPLQEKGDDSLIHPDVLRIVLGHAVRHGGEKEYETVLGIYRKPPTPAHKDSAMMAMGMPRQPELLQRTVEFLFSGEVKTQDFMYFFRSLSANPVSRRMLWSTFQERFDDLVKRFEGNFSLASLIKSMVSSFTTEKDAKEISTFFESKNTSRFNMSLAQALDAVHAQARWLERDADDVRAWLEAHGYQG</sequence>
<dbReference type="InterPro" id="IPR045357">
    <property type="entry name" value="Aminopeptidase_N-like_N"/>
</dbReference>
<organism evidence="15 16">
    <name type="scientific">Malassezia pachydermatis</name>
    <dbReference type="NCBI Taxonomy" id="77020"/>
    <lineage>
        <taxon>Eukaryota</taxon>
        <taxon>Fungi</taxon>
        <taxon>Dikarya</taxon>
        <taxon>Basidiomycota</taxon>
        <taxon>Ustilaginomycotina</taxon>
        <taxon>Malasseziomycetes</taxon>
        <taxon>Malasseziales</taxon>
        <taxon>Malasseziaceae</taxon>
        <taxon>Malassezia</taxon>
    </lineage>
</organism>
<dbReference type="InterPro" id="IPR014782">
    <property type="entry name" value="Peptidase_M1_dom"/>
</dbReference>
<dbReference type="InterPro" id="IPR034016">
    <property type="entry name" value="M1_APN-typ"/>
</dbReference>
<feature type="domain" description="Peptidase M1 membrane alanine aminopeptidase" evidence="12">
    <location>
        <begin position="297"/>
        <end position="516"/>
    </location>
</feature>
<dbReference type="Gene3D" id="2.60.40.1910">
    <property type="match status" value="4"/>
</dbReference>
<evidence type="ECO:0000256" key="11">
    <source>
        <dbReference type="SAM" id="SignalP"/>
    </source>
</evidence>
<keyword evidence="6 9" id="KW-0862">Zinc</keyword>
<evidence type="ECO:0000256" key="3">
    <source>
        <dbReference type="ARBA" id="ARBA00022670"/>
    </source>
</evidence>
<evidence type="ECO:0000259" key="14">
    <source>
        <dbReference type="Pfam" id="PF17900"/>
    </source>
</evidence>
<feature type="domain" description="Peptidase M1 membrane alanine aminopeptidase" evidence="12">
    <location>
        <begin position="2088"/>
        <end position="2305"/>
    </location>
</feature>
<evidence type="ECO:0000256" key="4">
    <source>
        <dbReference type="ARBA" id="ARBA00022723"/>
    </source>
</evidence>
<keyword evidence="16" id="KW-1185">Reference proteome</keyword>
<feature type="domain" description="ERAP1-like C-terminal" evidence="13">
    <location>
        <begin position="596"/>
        <end position="911"/>
    </location>
</feature>
<dbReference type="EMBL" id="LGAV01000006">
    <property type="protein sequence ID" value="KOS13353.1"/>
    <property type="molecule type" value="Genomic_DNA"/>
</dbReference>
<feature type="binding site" evidence="9">
    <location>
        <position position="3038"/>
    </location>
    <ligand>
        <name>Zn(2+)</name>
        <dbReference type="ChEBI" id="CHEBI:29105"/>
        <note>catalytic</note>
    </ligand>
</feature>
<evidence type="ECO:0000256" key="8">
    <source>
        <dbReference type="PIRSR" id="PIRSR634016-1"/>
    </source>
</evidence>
<feature type="binding site" evidence="9">
    <location>
        <position position="3042"/>
    </location>
    <ligand>
        <name>Zn(2+)</name>
        <dbReference type="ChEBI" id="CHEBI:29105"/>
        <note>catalytic</note>
    </ligand>
</feature>
<dbReference type="GO" id="GO:0006508">
    <property type="term" value="P:proteolysis"/>
    <property type="evidence" value="ECO:0007669"/>
    <property type="project" value="UniProtKB-KW"/>
</dbReference>
<dbReference type="InterPro" id="IPR050344">
    <property type="entry name" value="Peptidase_M1_aminopeptidases"/>
</dbReference>
<dbReference type="GO" id="GO:0005615">
    <property type="term" value="C:extracellular space"/>
    <property type="evidence" value="ECO:0007669"/>
    <property type="project" value="TreeGrafter"/>
</dbReference>
<dbReference type="Pfam" id="PF01433">
    <property type="entry name" value="Peptidase_M1"/>
    <property type="match status" value="4"/>
</dbReference>
<dbReference type="Gene3D" id="1.10.390.10">
    <property type="entry name" value="Neutral Protease Domain 2"/>
    <property type="match status" value="4"/>
</dbReference>
<feature type="domain" description="Aminopeptidase N-like N-terminal" evidence="14">
    <location>
        <begin position="52"/>
        <end position="256"/>
    </location>
</feature>
<evidence type="ECO:0000256" key="6">
    <source>
        <dbReference type="ARBA" id="ARBA00022833"/>
    </source>
</evidence>
<evidence type="ECO:0000256" key="10">
    <source>
        <dbReference type="PIRSR" id="PIRSR634016-4"/>
    </source>
</evidence>
<dbReference type="GO" id="GO:0005737">
    <property type="term" value="C:cytoplasm"/>
    <property type="evidence" value="ECO:0007669"/>
    <property type="project" value="TreeGrafter"/>
</dbReference>
<name>A0A0N0RS24_9BASI</name>
<dbReference type="CDD" id="cd09601">
    <property type="entry name" value="M1_APN-Q_like"/>
    <property type="match status" value="4"/>
</dbReference>
<evidence type="ECO:0000256" key="5">
    <source>
        <dbReference type="ARBA" id="ARBA00022801"/>
    </source>
</evidence>
<keyword evidence="11" id="KW-0732">Signal</keyword>
<keyword evidence="4 9" id="KW-0479">Metal-binding</keyword>
<reference evidence="15 16" key="1">
    <citation type="submission" date="2015-07" db="EMBL/GenBank/DDBJ databases">
        <title>Draft Genome Sequence of Malassezia furfur CBS1878 and Malassezia pachydermatis CBS1879.</title>
        <authorList>
            <person name="Triana S."/>
            <person name="Ohm R."/>
            <person name="Gonzalez A."/>
            <person name="DeCock H."/>
            <person name="Restrepo S."/>
            <person name="Celis A."/>
        </authorList>
    </citation>
    <scope>NUCLEOTIDE SEQUENCE [LARGE SCALE GENOMIC DNA]</scope>
    <source>
        <strain evidence="15 16">CBS 1879</strain>
    </source>
</reference>
<protein>
    <submittedName>
        <fullName evidence="15">Aap1-alanine arginine aminopeptidase</fullName>
    </submittedName>
</protein>
<dbReference type="InterPro" id="IPR024571">
    <property type="entry name" value="ERAP1-like_C_dom"/>
</dbReference>
<evidence type="ECO:0000259" key="13">
    <source>
        <dbReference type="Pfam" id="PF11838"/>
    </source>
</evidence>
<feature type="domain" description="Aminopeptidase N-like N-terminal" evidence="14">
    <location>
        <begin position="2723"/>
        <end position="2926"/>
    </location>
</feature>
<evidence type="ECO:0000313" key="16">
    <source>
        <dbReference type="Proteomes" id="UP000037751"/>
    </source>
</evidence>
<dbReference type="Pfam" id="PF11838">
    <property type="entry name" value="ERAP1_C"/>
    <property type="match status" value="4"/>
</dbReference>
<keyword evidence="7" id="KW-0482">Metalloprotease</keyword>
<dbReference type="OrthoDB" id="10031169at2759"/>
<evidence type="ECO:0000256" key="7">
    <source>
        <dbReference type="ARBA" id="ARBA00023049"/>
    </source>
</evidence>
<comment type="cofactor">
    <cofactor evidence="9">
        <name>Zn(2+)</name>
        <dbReference type="ChEBI" id="CHEBI:29105"/>
    </cofactor>
    <text evidence="9">Binds 1 zinc ion per subunit.</text>
</comment>
<dbReference type="RefSeq" id="XP_017990985.1">
    <property type="nucleotide sequence ID" value="XM_018134594.1"/>
</dbReference>